<sequence>MTARPIGIAHLTLLDLTPPEMVTTAAAAGYDFVGIRVKAATAGETPFPMEPGSVMSKETQLRLADTGLTVRDIEFLTLDAHVTADDWLPALAAGAALGASTISVVGADPDRGRLLATLALLVEHGREFGIRPTLEPISYQPVSTVEEAAELARATGAAVLLDPLHIQRGGNTVDQVRALEASLVPILQLCDAPFDTPAHLDVPTFLPRGMTTNGSVLQLEARAVRLPAGTGGLPLAELLGAVAPETPLSVEVPNGHLRATLDALSFARLNREAVDRLLESLTVPAV</sequence>
<keyword evidence="4" id="KW-1185">Reference proteome</keyword>
<evidence type="ECO:0000256" key="1">
    <source>
        <dbReference type="ARBA" id="ARBA00023277"/>
    </source>
</evidence>
<evidence type="ECO:0000313" key="4">
    <source>
        <dbReference type="Proteomes" id="UP000297447"/>
    </source>
</evidence>
<dbReference type="PANTHER" id="PTHR12110:SF48">
    <property type="entry name" value="BLL3656 PROTEIN"/>
    <property type="match status" value="1"/>
</dbReference>
<dbReference type="OrthoDB" id="9780241at2"/>
<name>A0A4R9A925_9MICO</name>
<dbReference type="RefSeq" id="WP_134518148.1">
    <property type="nucleotide sequence ID" value="NZ_SOHE01000016.1"/>
</dbReference>
<dbReference type="Pfam" id="PF01261">
    <property type="entry name" value="AP_endonuc_2"/>
    <property type="match status" value="1"/>
</dbReference>
<dbReference type="InterPro" id="IPR050312">
    <property type="entry name" value="IolE/XylAMocC-like"/>
</dbReference>
<organism evidence="3 4">
    <name type="scientific">Cryobacterium frigoriphilum</name>
    <dbReference type="NCBI Taxonomy" id="1259150"/>
    <lineage>
        <taxon>Bacteria</taxon>
        <taxon>Bacillati</taxon>
        <taxon>Actinomycetota</taxon>
        <taxon>Actinomycetes</taxon>
        <taxon>Micrococcales</taxon>
        <taxon>Microbacteriaceae</taxon>
        <taxon>Cryobacterium</taxon>
    </lineage>
</organism>
<keyword evidence="3" id="KW-0413">Isomerase</keyword>
<dbReference type="GO" id="GO:0016853">
    <property type="term" value="F:isomerase activity"/>
    <property type="evidence" value="ECO:0007669"/>
    <property type="project" value="UniProtKB-KW"/>
</dbReference>
<dbReference type="SUPFAM" id="SSF51658">
    <property type="entry name" value="Xylose isomerase-like"/>
    <property type="match status" value="1"/>
</dbReference>
<feature type="domain" description="Xylose isomerase-like TIM barrel" evidence="2">
    <location>
        <begin position="24"/>
        <end position="256"/>
    </location>
</feature>
<dbReference type="Gene3D" id="3.20.20.150">
    <property type="entry name" value="Divalent-metal-dependent TIM barrel enzymes"/>
    <property type="match status" value="1"/>
</dbReference>
<dbReference type="InterPro" id="IPR013022">
    <property type="entry name" value="Xyl_isomerase-like_TIM-brl"/>
</dbReference>
<dbReference type="EMBL" id="SOHE01000016">
    <property type="protein sequence ID" value="TFD54473.1"/>
    <property type="molecule type" value="Genomic_DNA"/>
</dbReference>
<protein>
    <submittedName>
        <fullName evidence="3">Sugar phosphate isomerase/epimerase</fullName>
    </submittedName>
</protein>
<dbReference type="Proteomes" id="UP000297447">
    <property type="component" value="Unassembled WGS sequence"/>
</dbReference>
<dbReference type="AlphaFoldDB" id="A0A4R9A925"/>
<keyword evidence="1" id="KW-0119">Carbohydrate metabolism</keyword>
<gene>
    <name evidence="3" type="ORF">E3T55_03310</name>
</gene>
<reference evidence="3 4" key="1">
    <citation type="submission" date="2019-03" db="EMBL/GenBank/DDBJ databases">
        <title>Genomics of glacier-inhabiting Cryobacterium strains.</title>
        <authorList>
            <person name="Liu Q."/>
            <person name="Xin Y.-H."/>
        </authorList>
    </citation>
    <scope>NUCLEOTIDE SEQUENCE [LARGE SCALE GENOMIC DNA]</scope>
    <source>
        <strain evidence="3 4">Hh14</strain>
    </source>
</reference>
<dbReference type="PANTHER" id="PTHR12110">
    <property type="entry name" value="HYDROXYPYRUVATE ISOMERASE"/>
    <property type="match status" value="1"/>
</dbReference>
<evidence type="ECO:0000259" key="2">
    <source>
        <dbReference type="Pfam" id="PF01261"/>
    </source>
</evidence>
<comment type="caution">
    <text evidence="3">The sequence shown here is derived from an EMBL/GenBank/DDBJ whole genome shotgun (WGS) entry which is preliminary data.</text>
</comment>
<proteinExistence type="predicted"/>
<accession>A0A4R9A925</accession>
<evidence type="ECO:0000313" key="3">
    <source>
        <dbReference type="EMBL" id="TFD54473.1"/>
    </source>
</evidence>
<dbReference type="InterPro" id="IPR036237">
    <property type="entry name" value="Xyl_isomerase-like_sf"/>
</dbReference>